<keyword evidence="1" id="KW-1133">Transmembrane helix</keyword>
<dbReference type="Proteomes" id="UP000676967">
    <property type="component" value="Chromosome"/>
</dbReference>
<feature type="transmembrane region" description="Helical" evidence="1">
    <location>
        <begin position="52"/>
        <end position="78"/>
    </location>
</feature>
<evidence type="ECO:0000313" key="2">
    <source>
        <dbReference type="EMBL" id="BCJ48051.1"/>
    </source>
</evidence>
<feature type="transmembrane region" description="Helical" evidence="1">
    <location>
        <begin position="168"/>
        <end position="190"/>
    </location>
</feature>
<organism evidence="2 3">
    <name type="scientific">Actinoplanes ianthinogenes</name>
    <dbReference type="NCBI Taxonomy" id="122358"/>
    <lineage>
        <taxon>Bacteria</taxon>
        <taxon>Bacillati</taxon>
        <taxon>Actinomycetota</taxon>
        <taxon>Actinomycetes</taxon>
        <taxon>Micromonosporales</taxon>
        <taxon>Micromonosporaceae</taxon>
        <taxon>Actinoplanes</taxon>
    </lineage>
</organism>
<evidence type="ECO:0000313" key="3">
    <source>
        <dbReference type="Proteomes" id="UP000676967"/>
    </source>
</evidence>
<dbReference type="EMBL" id="AP023356">
    <property type="protein sequence ID" value="BCJ48051.1"/>
    <property type="molecule type" value="Genomic_DNA"/>
</dbReference>
<keyword evidence="1" id="KW-0472">Membrane</keyword>
<keyword evidence="3" id="KW-1185">Reference proteome</keyword>
<keyword evidence="1" id="KW-0812">Transmembrane</keyword>
<evidence type="ECO:0000256" key="1">
    <source>
        <dbReference type="SAM" id="Phobius"/>
    </source>
</evidence>
<protein>
    <submittedName>
        <fullName evidence="2">Uncharacterized protein</fullName>
    </submittedName>
</protein>
<proteinExistence type="predicted"/>
<dbReference type="RefSeq" id="WP_189330380.1">
    <property type="nucleotide sequence ID" value="NZ_AP023356.1"/>
</dbReference>
<feature type="transmembrane region" description="Helical" evidence="1">
    <location>
        <begin position="20"/>
        <end position="40"/>
    </location>
</feature>
<reference evidence="2 3" key="1">
    <citation type="submission" date="2020-08" db="EMBL/GenBank/DDBJ databases">
        <title>Whole genome shotgun sequence of Actinoplanes ianthinogenes NBRC 13996.</title>
        <authorList>
            <person name="Komaki H."/>
            <person name="Tamura T."/>
        </authorList>
    </citation>
    <scope>NUCLEOTIDE SEQUENCE [LARGE SCALE GENOMIC DNA]</scope>
    <source>
        <strain evidence="2 3">NBRC 13996</strain>
    </source>
</reference>
<accession>A0ABM7M8X5</accession>
<feature type="transmembrane region" description="Helical" evidence="1">
    <location>
        <begin position="90"/>
        <end position="109"/>
    </location>
</feature>
<name>A0ABM7M8X5_9ACTN</name>
<gene>
    <name evidence="2" type="ORF">Aiant_87080</name>
</gene>
<feature type="transmembrane region" description="Helical" evidence="1">
    <location>
        <begin position="115"/>
        <end position="138"/>
    </location>
</feature>
<sequence length="303" mass="32585">MAPEREPGGLPDLQRAATYAGVALTVFTLLKVYAVAYFSVTTAAALLTTAPINVFLTSMVSVSYQLFPLLALALLAYAAEAWRSSGLSTTVISALGVAAVAVCVSPWVYLWQVTLFVVGVRLSLFVLVLASDAVATLLQRPARFRPRVAVAVRQAAARQWRRLITLRMLPPTLLIAVLAILLQTMTDLWLPAEVVVYAQGSPCAMTIAADVIRAPGCRQVVGHVLSDTGPWTSVVTAGDRRLHRIPTDGIRYRGICHLTGVQLSGARPLLWVVERRRYTSPNLSCERLSATVQGAAVDPGSLP</sequence>